<keyword evidence="3" id="KW-1185">Reference proteome</keyword>
<feature type="transmembrane region" description="Helical" evidence="1">
    <location>
        <begin position="6"/>
        <end position="24"/>
    </location>
</feature>
<keyword evidence="1" id="KW-1133">Transmembrane helix</keyword>
<keyword evidence="1" id="KW-0812">Transmembrane</keyword>
<sequence>MSLISIIQAVIWIYVLYLCVVELNKMTRQTAMVARLGHVALSCGAAAGIMSAISDRQLFELLIAAGVALHMTFNRRGAK</sequence>
<comment type="caution">
    <text evidence="2">The sequence shown here is derived from an EMBL/GenBank/DDBJ whole genome shotgun (WGS) entry which is preliminary data.</text>
</comment>
<dbReference type="Proteomes" id="UP000092713">
    <property type="component" value="Unassembled WGS sequence"/>
</dbReference>
<dbReference type="STRING" id="1747903.ASR47_104210"/>
<dbReference type="AlphaFoldDB" id="A0A1A7CA84"/>
<dbReference type="OrthoDB" id="8779071at2"/>
<name>A0A1A7CA84_9BURK</name>
<evidence type="ECO:0000256" key="1">
    <source>
        <dbReference type="SAM" id="Phobius"/>
    </source>
</evidence>
<organism evidence="2 3">
    <name type="scientific">Janthinobacterium psychrotolerans</name>
    <dbReference type="NCBI Taxonomy" id="1747903"/>
    <lineage>
        <taxon>Bacteria</taxon>
        <taxon>Pseudomonadati</taxon>
        <taxon>Pseudomonadota</taxon>
        <taxon>Betaproteobacteria</taxon>
        <taxon>Burkholderiales</taxon>
        <taxon>Oxalobacteraceae</taxon>
        <taxon>Janthinobacterium</taxon>
    </lineage>
</organism>
<dbReference type="RefSeq" id="WP_065305785.1">
    <property type="nucleotide sequence ID" value="NZ_LOCQ01000021.1"/>
</dbReference>
<keyword evidence="1" id="KW-0472">Membrane</keyword>
<evidence type="ECO:0000313" key="2">
    <source>
        <dbReference type="EMBL" id="OBV41675.1"/>
    </source>
</evidence>
<protein>
    <submittedName>
        <fullName evidence="2">Uncharacterized protein</fullName>
    </submittedName>
</protein>
<proteinExistence type="predicted"/>
<dbReference type="EMBL" id="LOCQ01000021">
    <property type="protein sequence ID" value="OBV41675.1"/>
    <property type="molecule type" value="Genomic_DNA"/>
</dbReference>
<reference evidence="2 3" key="1">
    <citation type="submission" date="2016-04" db="EMBL/GenBank/DDBJ databases">
        <title>Draft genome sequence of Janthinobacterium psychrotolerans sp. nov., isolated from freshwater sediments in Denmark.</title>
        <authorList>
            <person name="Gong X."/>
            <person name="Skrivergaard S."/>
            <person name="Korsgaard B.S."/>
            <person name="Schreiber L."/>
            <person name="Marshall I.P."/>
            <person name="Finster K."/>
            <person name="Schramm A."/>
        </authorList>
    </citation>
    <scope>NUCLEOTIDE SEQUENCE [LARGE SCALE GENOMIC DNA]</scope>
    <source>
        <strain evidence="2 3">S3-2</strain>
    </source>
</reference>
<evidence type="ECO:0000313" key="3">
    <source>
        <dbReference type="Proteomes" id="UP000092713"/>
    </source>
</evidence>
<gene>
    <name evidence="2" type="ORF">ASR47_104210</name>
</gene>
<accession>A0A1A7CA84</accession>